<keyword evidence="12" id="KW-1185">Reference proteome</keyword>
<evidence type="ECO:0000256" key="1">
    <source>
        <dbReference type="ARBA" id="ARBA00004496"/>
    </source>
</evidence>
<evidence type="ECO:0000259" key="10">
    <source>
        <dbReference type="SMART" id="SM00481"/>
    </source>
</evidence>
<dbReference type="InterPro" id="IPR041931">
    <property type="entry name" value="DNA_pol3_alpha_thumb_dom"/>
</dbReference>
<dbReference type="GO" id="GO:0005737">
    <property type="term" value="C:cytoplasm"/>
    <property type="evidence" value="ECO:0007669"/>
    <property type="project" value="UniProtKB-SubCell"/>
</dbReference>
<dbReference type="NCBIfam" id="NF004226">
    <property type="entry name" value="PRK05673.1"/>
    <property type="match status" value="1"/>
</dbReference>
<dbReference type="InterPro" id="IPR029460">
    <property type="entry name" value="DNAPol_HHH"/>
</dbReference>
<dbReference type="NCBIfam" id="TIGR00594">
    <property type="entry name" value="polc"/>
    <property type="match status" value="1"/>
</dbReference>
<dbReference type="Proteomes" id="UP000256727">
    <property type="component" value="Unassembled WGS sequence"/>
</dbReference>
<comment type="similarity">
    <text evidence="2">Belongs to the DNA polymerase type-C family. DnaE subfamily.</text>
</comment>
<protein>
    <recommendedName>
        <fullName evidence="4">DNA polymerase III subunit alpha</fullName>
        <ecNumber evidence="3">2.7.7.7</ecNumber>
    </recommendedName>
</protein>
<evidence type="ECO:0000256" key="9">
    <source>
        <dbReference type="ARBA" id="ARBA00049244"/>
    </source>
</evidence>
<sequence length="1200" mass="132183">MTATTEMAQEAAATKKDGGFAHLHVHTEYSMLDGAAKLSELFDETKRLGMDSIAITDHGYLFGAFDFWKKATDAGVKPIIGLEAYLTPGQLHRSDKTKVRWGEQHQRGDDVSGGGAITHMTLLSKNNKGMHNLFRAGSIASLDSVYAKWPRIDRELLSTYSEGLIGTTGCPSGEIQTRLRLGQYNEAREAAAEFQDIFGRENFYCELMMHGLDIEKRVIKDLLKLSKDLQIPLVASNDLHYTHEHDSKPHEALLAIQSGSNLLEPTYDQGGSRFALSGTEYYVKSPRQMRDLFSEFPEACDNTLLIAEQCEVSFDTEANYMPKFPCPPGEDETTWLTKEVATGLKFRYPNGVPSHVRKQADYELDVILSMGFPGYFLVVADFINWAKNNGIRVGPGRGSGAGSMVAYALKITELDPLEHGLIFERFLNPDRVSMPDFDVDFDDRRRSEVIDYVTEKYGDERVAMIVTYGTIKTKQALKDSARVMGFPFSMGESLTKALPPAVMAKDIPLKDIEDKKSQRYGEAGEFRELVATDPDAAKVFETAKGVEGLKRQWGVHAAGVIMSSEPIIDVIPIMRRLQDGQVITQFDYPTAEGLGLIKMDFLGLRNLTIISDAIENIQMNQDFTLDLESLTFDDKASYELLARGDTLGVFQLDGGPMRSLLKMMKPDNFEDISATIALYRPGPMGANSHTNYALRKNGQQEITPIHPELEEPLAEILGTTHGLIVYQEQVMAIAQKVAGFSLGQADILRRAMGKKKKSELDKQYVGFHQGMIDHGYSEAAIKALWDILLPFSDYAFNKAHSAAYGLVSYWTAYLKAHYPAEYMAALLTSVGDDKDKMAMYLNECRHMGISVLPPDVNESSLYFTPVGKDIRFGMGAVRNVGANAVAGMVEARDEKGKFTSFQDFFKKVPAVVCNKRTIESLIKAGGFDSLGYARRALLAVHEEATDGAVAQKRQEANNQFDFFSLLEDEGGDVGDAGFGIEVPDMPEWDKNDKLTFEREMLGLYVSDHPLQGLDGVLAQHADISITHILSDDGPSDGAMVTIAGLITSLERRIAKSSGNAYARTEIEDLGASMDVMFFGKAYAPIATMLAQDLVVAVKGRVQRRDDGSISLSAQELTIPDLSDGHSGPVSLTMPGFKANETVISALGDVLKTHPGTTEVRLKLTGARTMEIMQLGADFRVSPNPALFGDLKVLLGPACLE</sequence>
<dbReference type="Pfam" id="PF01336">
    <property type="entry name" value="tRNA_anti-codon"/>
    <property type="match status" value="1"/>
</dbReference>
<dbReference type="GO" id="GO:0006260">
    <property type="term" value="P:DNA replication"/>
    <property type="evidence" value="ECO:0007669"/>
    <property type="project" value="UniProtKB-KW"/>
</dbReference>
<dbReference type="InterPro" id="IPR016195">
    <property type="entry name" value="Pol/histidinol_Pase-like"/>
</dbReference>
<organism evidence="11 12">
    <name type="scientific">Citricoccus muralis</name>
    <dbReference type="NCBI Taxonomy" id="169134"/>
    <lineage>
        <taxon>Bacteria</taxon>
        <taxon>Bacillati</taxon>
        <taxon>Actinomycetota</taxon>
        <taxon>Actinomycetes</taxon>
        <taxon>Micrococcales</taxon>
        <taxon>Micrococcaceae</taxon>
        <taxon>Citricoccus</taxon>
    </lineage>
</organism>
<comment type="subcellular location">
    <subcellularLocation>
        <location evidence="1">Cytoplasm</location>
    </subcellularLocation>
</comment>
<dbReference type="Pfam" id="PF17657">
    <property type="entry name" value="DNA_pol3_finger"/>
    <property type="match status" value="1"/>
</dbReference>
<name>A0A3D9LAP6_9MICC</name>
<dbReference type="PANTHER" id="PTHR32294">
    <property type="entry name" value="DNA POLYMERASE III SUBUNIT ALPHA"/>
    <property type="match status" value="1"/>
</dbReference>
<evidence type="ECO:0000256" key="4">
    <source>
        <dbReference type="ARBA" id="ARBA00019114"/>
    </source>
</evidence>
<keyword evidence="8" id="KW-0239">DNA-directed DNA polymerase</keyword>
<dbReference type="EMBL" id="QREH01000001">
    <property type="protein sequence ID" value="REE03345.1"/>
    <property type="molecule type" value="Genomic_DNA"/>
</dbReference>
<dbReference type="InterPro" id="IPR040982">
    <property type="entry name" value="DNA_pol3_finger"/>
</dbReference>
<dbReference type="SUPFAM" id="SSF89550">
    <property type="entry name" value="PHP domain-like"/>
    <property type="match status" value="1"/>
</dbReference>
<dbReference type="PANTHER" id="PTHR32294:SF0">
    <property type="entry name" value="DNA POLYMERASE III SUBUNIT ALPHA"/>
    <property type="match status" value="1"/>
</dbReference>
<dbReference type="Gene3D" id="1.10.150.870">
    <property type="match status" value="1"/>
</dbReference>
<dbReference type="InterPro" id="IPR004013">
    <property type="entry name" value="PHP_dom"/>
</dbReference>
<reference evidence="11 12" key="1">
    <citation type="submission" date="2018-07" db="EMBL/GenBank/DDBJ databases">
        <title>Sequencing the genomes of 1000 actinobacteria strains.</title>
        <authorList>
            <person name="Klenk H.-P."/>
        </authorList>
    </citation>
    <scope>NUCLEOTIDE SEQUENCE [LARGE SCALE GENOMIC DNA]</scope>
    <source>
        <strain evidence="11 12">DSM 14442</strain>
    </source>
</reference>
<comment type="catalytic activity">
    <reaction evidence="9">
        <text>DNA(n) + a 2'-deoxyribonucleoside 5'-triphosphate = DNA(n+1) + diphosphate</text>
        <dbReference type="Rhea" id="RHEA:22508"/>
        <dbReference type="Rhea" id="RHEA-COMP:17339"/>
        <dbReference type="Rhea" id="RHEA-COMP:17340"/>
        <dbReference type="ChEBI" id="CHEBI:33019"/>
        <dbReference type="ChEBI" id="CHEBI:61560"/>
        <dbReference type="ChEBI" id="CHEBI:173112"/>
        <dbReference type="EC" id="2.7.7.7"/>
    </reaction>
</comment>
<dbReference type="GO" id="GO:0008408">
    <property type="term" value="F:3'-5' exonuclease activity"/>
    <property type="evidence" value="ECO:0007669"/>
    <property type="project" value="InterPro"/>
</dbReference>
<evidence type="ECO:0000256" key="6">
    <source>
        <dbReference type="ARBA" id="ARBA00022695"/>
    </source>
</evidence>
<accession>A0A3D9LAP6</accession>
<dbReference type="GO" id="GO:0003887">
    <property type="term" value="F:DNA-directed DNA polymerase activity"/>
    <property type="evidence" value="ECO:0007669"/>
    <property type="project" value="UniProtKB-KW"/>
</dbReference>
<keyword evidence="7" id="KW-0235">DNA replication</keyword>
<keyword evidence="6" id="KW-0548">Nucleotidyltransferase</keyword>
<dbReference type="Gene3D" id="1.10.10.1600">
    <property type="entry name" value="Bacterial DNA polymerase III alpha subunit, thumb domain"/>
    <property type="match status" value="1"/>
</dbReference>
<proteinExistence type="inferred from homology"/>
<dbReference type="GO" id="GO:0003676">
    <property type="term" value="F:nucleic acid binding"/>
    <property type="evidence" value="ECO:0007669"/>
    <property type="project" value="InterPro"/>
</dbReference>
<evidence type="ECO:0000256" key="3">
    <source>
        <dbReference type="ARBA" id="ARBA00012417"/>
    </source>
</evidence>
<dbReference type="AlphaFoldDB" id="A0A3D9LAP6"/>
<evidence type="ECO:0000313" key="12">
    <source>
        <dbReference type="Proteomes" id="UP000256727"/>
    </source>
</evidence>
<evidence type="ECO:0000256" key="7">
    <source>
        <dbReference type="ARBA" id="ARBA00022705"/>
    </source>
</evidence>
<dbReference type="EC" id="2.7.7.7" evidence="3"/>
<dbReference type="RefSeq" id="WP_425452859.1">
    <property type="nucleotide sequence ID" value="NZ_QREH01000001.1"/>
</dbReference>
<dbReference type="InterPro" id="IPR003141">
    <property type="entry name" value="Pol/His_phosphatase_N"/>
</dbReference>
<feature type="domain" description="Polymerase/histidinol phosphatase N-terminal" evidence="10">
    <location>
        <begin position="21"/>
        <end position="88"/>
    </location>
</feature>
<comment type="caution">
    <text evidence="11">The sequence shown here is derived from an EMBL/GenBank/DDBJ whole genome shotgun (WGS) entry which is preliminary data.</text>
</comment>
<dbReference type="InterPro" id="IPR004365">
    <property type="entry name" value="NA-bd_OB_tRNA"/>
</dbReference>
<dbReference type="Pfam" id="PF14579">
    <property type="entry name" value="HHH_6"/>
    <property type="match status" value="1"/>
</dbReference>
<dbReference type="Pfam" id="PF07733">
    <property type="entry name" value="DNA_pol3_alpha"/>
    <property type="match status" value="1"/>
</dbReference>
<dbReference type="InterPro" id="IPR011708">
    <property type="entry name" value="DNA_pol3_alpha_NTPase_dom"/>
</dbReference>
<dbReference type="CDD" id="cd04485">
    <property type="entry name" value="DnaE_OBF"/>
    <property type="match status" value="1"/>
</dbReference>
<evidence type="ECO:0000256" key="8">
    <source>
        <dbReference type="ARBA" id="ARBA00022932"/>
    </source>
</evidence>
<dbReference type="CDD" id="cd12113">
    <property type="entry name" value="PHP_PolIIIA_DnaE3"/>
    <property type="match status" value="1"/>
</dbReference>
<dbReference type="InterPro" id="IPR004805">
    <property type="entry name" value="DnaE2/DnaE/PolC"/>
</dbReference>
<keyword evidence="5" id="KW-0808">Transferase</keyword>
<gene>
    <name evidence="11" type="ORF">C8E99_1152</name>
</gene>
<dbReference type="Gene3D" id="3.20.20.140">
    <property type="entry name" value="Metal-dependent hydrolases"/>
    <property type="match status" value="1"/>
</dbReference>
<dbReference type="Pfam" id="PF02811">
    <property type="entry name" value="PHP"/>
    <property type="match status" value="1"/>
</dbReference>
<evidence type="ECO:0000256" key="2">
    <source>
        <dbReference type="ARBA" id="ARBA00009496"/>
    </source>
</evidence>
<dbReference type="SMART" id="SM00481">
    <property type="entry name" value="POLIIIAc"/>
    <property type="match status" value="1"/>
</dbReference>
<evidence type="ECO:0000256" key="5">
    <source>
        <dbReference type="ARBA" id="ARBA00022679"/>
    </source>
</evidence>
<evidence type="ECO:0000313" key="11">
    <source>
        <dbReference type="EMBL" id="REE03345.1"/>
    </source>
</evidence>